<dbReference type="SUPFAM" id="SSF81901">
    <property type="entry name" value="HCP-like"/>
    <property type="match status" value="1"/>
</dbReference>
<dbReference type="InterPro" id="IPR052945">
    <property type="entry name" value="Mitotic_Regulator"/>
</dbReference>
<feature type="compositionally biased region" description="Polar residues" evidence="1">
    <location>
        <begin position="531"/>
        <end position="544"/>
    </location>
</feature>
<accession>A0A3M6WE52</accession>
<feature type="region of interest" description="Disordered" evidence="1">
    <location>
        <begin position="815"/>
        <end position="889"/>
    </location>
</feature>
<feature type="compositionally biased region" description="Polar residues" evidence="1">
    <location>
        <begin position="402"/>
        <end position="413"/>
    </location>
</feature>
<dbReference type="GO" id="GO:0032153">
    <property type="term" value="C:cell division site"/>
    <property type="evidence" value="ECO:0007669"/>
    <property type="project" value="TreeGrafter"/>
</dbReference>
<dbReference type="PANTHER" id="PTHR43628:SF11">
    <property type="entry name" value="PROTEIN DSF2"/>
    <property type="match status" value="1"/>
</dbReference>
<dbReference type="InterPro" id="IPR006597">
    <property type="entry name" value="Sel1-like"/>
</dbReference>
<sequence length="889" mass="96735">MNLNPSPPHYYLIFNMGPRPENLNLDNDHRSDTPQKPRFPFQMDLPSPRAGEVPPALSPLDAFAMHSRILARQFEQEKNGRRISRLPYNVVSQELANRPGYFRSTSGGSESNMSTMSEVPEILEDGSPTSPGKAGMAISGDEVHRPKSFYPMMGHANQPSIDNSTATPFFDASEQPQDEEQAPQGQQQKSQGYFDMPRAASPEAVDPKLNVAAPSPMVPSLTNSMDSLPSTHPRTMTDGSTNSQRSFRSERGGLLRPKSPAFPKSPRSAPGIRAVRQDSGDEEGSQYGGAAVPPSVSRKFSNSSNMSRPHSPFSPFVRPVHRSPSMNSEHSTTGQQGFPPLEKPRAPFNFSRPLSSSGQSLHSSGPRPSFDSRPSFDTRPSAEGVQRQRKASGASSVAASSLQTRSNPSTRQNSADDVRQQPANIHIDTPPVSARPDQTEFPESGPQPAPSYVYAKYALPRGRTVDRDSDGARESWIHHQFNWDDKKPQLPLGEAVDSRVLAATNHDVFHQRKREDSDLSNYSAPVRPASPANSTGSEKISGTRLSRLDRPQISGAARSRSANPDTRMPSNLGTAPVHRSEASVQSGSTGRTIRPMPPTALHQRALSTELTPDEHLEIGIQTHSSGNLNKSTYHLRLAARAGLPTAMLLYALACRHGWGMRPNQEEGVSWLRRAIESSGLEFGDVEATVSNVAQRTASGPSSSDSTSASATEAQERKNRRAQFALAIYELGISYMNGWGCSKDKTLALRCYEVAGSWGDCDALAEAGFCYTQGMGCKKDLKKAAALYRKAAEGGMSMAGNSWIYKPKYMEDAPSLEELGKGGLGPGAGSGGSAGKGKSPEKSRQQLQRQGTPKREESPGDFRLRDPKEKERPTQRARGRSIWGRKKEKA</sequence>
<dbReference type="InterPro" id="IPR011990">
    <property type="entry name" value="TPR-like_helical_dom_sf"/>
</dbReference>
<feature type="compositionally biased region" description="Low complexity" evidence="1">
    <location>
        <begin position="696"/>
        <end position="711"/>
    </location>
</feature>
<feature type="compositionally biased region" description="Gly residues" evidence="1">
    <location>
        <begin position="820"/>
        <end position="834"/>
    </location>
</feature>
<feature type="compositionally biased region" description="Polar residues" evidence="1">
    <location>
        <begin position="157"/>
        <end position="167"/>
    </location>
</feature>
<organism evidence="2 3">
    <name type="scientific">Hortaea werneckii</name>
    <name type="common">Black yeast</name>
    <name type="synonym">Cladosporium werneckii</name>
    <dbReference type="NCBI Taxonomy" id="91943"/>
    <lineage>
        <taxon>Eukaryota</taxon>
        <taxon>Fungi</taxon>
        <taxon>Dikarya</taxon>
        <taxon>Ascomycota</taxon>
        <taxon>Pezizomycotina</taxon>
        <taxon>Dothideomycetes</taxon>
        <taxon>Dothideomycetidae</taxon>
        <taxon>Mycosphaerellales</taxon>
        <taxon>Teratosphaeriaceae</taxon>
        <taxon>Hortaea</taxon>
    </lineage>
</organism>
<feature type="compositionally biased region" description="Low complexity" evidence="1">
    <location>
        <begin position="182"/>
        <end position="191"/>
    </location>
</feature>
<dbReference type="Proteomes" id="UP000281245">
    <property type="component" value="Unassembled WGS sequence"/>
</dbReference>
<gene>
    <name evidence="2" type="ORF">D0869_10619</name>
</gene>
<dbReference type="GO" id="GO:0010972">
    <property type="term" value="P:negative regulation of G2/M transition of mitotic cell cycle"/>
    <property type="evidence" value="ECO:0007669"/>
    <property type="project" value="TreeGrafter"/>
</dbReference>
<feature type="compositionally biased region" description="Polar residues" evidence="1">
    <location>
        <begin position="298"/>
        <end position="308"/>
    </location>
</feature>
<feature type="region of interest" description="Disordered" evidence="1">
    <location>
        <begin position="692"/>
        <end position="714"/>
    </location>
</feature>
<dbReference type="AlphaFoldDB" id="A0A3M6WE52"/>
<protein>
    <submittedName>
        <fullName evidence="2">Uncharacterized protein</fullName>
    </submittedName>
</protein>
<evidence type="ECO:0000313" key="3">
    <source>
        <dbReference type="Proteomes" id="UP000281245"/>
    </source>
</evidence>
<feature type="region of interest" description="Disordered" evidence="1">
    <location>
        <begin position="21"/>
        <end position="40"/>
    </location>
</feature>
<evidence type="ECO:0000256" key="1">
    <source>
        <dbReference type="SAM" id="MobiDB-lite"/>
    </source>
</evidence>
<feature type="region of interest" description="Disordered" evidence="1">
    <location>
        <begin position="507"/>
        <end position="598"/>
    </location>
</feature>
<comment type="caution">
    <text evidence="2">The sequence shown here is derived from an EMBL/GenBank/DDBJ whole genome shotgun (WGS) entry which is preliminary data.</text>
</comment>
<feature type="compositionally biased region" description="Basic residues" evidence="1">
    <location>
        <begin position="874"/>
        <end position="889"/>
    </location>
</feature>
<dbReference type="PANTHER" id="PTHR43628">
    <property type="entry name" value="ACTIVATOR OF C KINASE PROTEIN 1-RELATED"/>
    <property type="match status" value="1"/>
</dbReference>
<feature type="compositionally biased region" description="Basic and acidic residues" evidence="1">
    <location>
        <begin position="852"/>
        <end position="873"/>
    </location>
</feature>
<feature type="compositionally biased region" description="Polar residues" evidence="1">
    <location>
        <begin position="220"/>
        <end position="246"/>
    </location>
</feature>
<dbReference type="EMBL" id="QWIJ01001094">
    <property type="protein sequence ID" value="RMX76550.1"/>
    <property type="molecule type" value="Genomic_DNA"/>
</dbReference>
<dbReference type="Gene3D" id="1.25.40.10">
    <property type="entry name" value="Tetratricopeptide repeat domain"/>
    <property type="match status" value="1"/>
</dbReference>
<evidence type="ECO:0000313" key="2">
    <source>
        <dbReference type="EMBL" id="RMX76550.1"/>
    </source>
</evidence>
<feature type="compositionally biased region" description="Basic and acidic residues" evidence="1">
    <location>
        <begin position="507"/>
        <end position="517"/>
    </location>
</feature>
<feature type="compositionally biased region" description="Low complexity" evidence="1">
    <location>
        <begin position="351"/>
        <end position="367"/>
    </location>
</feature>
<dbReference type="SMART" id="SM00671">
    <property type="entry name" value="SEL1"/>
    <property type="match status" value="3"/>
</dbReference>
<feature type="compositionally biased region" description="Low complexity" evidence="1">
    <location>
        <begin position="391"/>
        <end position="401"/>
    </location>
</feature>
<dbReference type="OrthoDB" id="2384430at2759"/>
<feature type="compositionally biased region" description="Polar residues" evidence="1">
    <location>
        <begin position="324"/>
        <end position="336"/>
    </location>
</feature>
<proteinExistence type="predicted"/>
<dbReference type="Pfam" id="PF08238">
    <property type="entry name" value="Sel1"/>
    <property type="match status" value="3"/>
</dbReference>
<reference evidence="2 3" key="1">
    <citation type="journal article" date="2018" name="BMC Genomics">
        <title>Genomic evidence for intraspecific hybridization in a clonal and extremely halotolerant yeast.</title>
        <authorList>
            <person name="Gostincar C."/>
            <person name="Stajich J.E."/>
            <person name="Zupancic J."/>
            <person name="Zalar P."/>
            <person name="Gunde-Cimerman N."/>
        </authorList>
    </citation>
    <scope>NUCLEOTIDE SEQUENCE [LARGE SCALE GENOMIC DNA]</scope>
    <source>
        <strain evidence="2 3">EXF-6656</strain>
    </source>
</reference>
<name>A0A3M6WE52_HORWE</name>
<feature type="compositionally biased region" description="Polar residues" evidence="1">
    <location>
        <begin position="582"/>
        <end position="591"/>
    </location>
</feature>
<feature type="compositionally biased region" description="Basic and acidic residues" evidence="1">
    <location>
        <begin position="26"/>
        <end position="35"/>
    </location>
</feature>
<feature type="region of interest" description="Disordered" evidence="1">
    <location>
        <begin position="209"/>
        <end position="452"/>
    </location>
</feature>
<feature type="compositionally biased region" description="Polar residues" evidence="1">
    <location>
        <begin position="560"/>
        <end position="573"/>
    </location>
</feature>
<dbReference type="VEuPathDB" id="FungiDB:BTJ68_00648"/>
<feature type="region of interest" description="Disordered" evidence="1">
    <location>
        <begin position="145"/>
        <end position="191"/>
    </location>
</feature>